<keyword evidence="4 11" id="KW-0963">Cytoplasm</keyword>
<feature type="binding site" evidence="11">
    <location>
        <position position="44"/>
    </location>
    <ligand>
        <name>ATP</name>
        <dbReference type="ChEBI" id="CHEBI:30616"/>
    </ligand>
</feature>
<evidence type="ECO:0000256" key="9">
    <source>
        <dbReference type="ARBA" id="ARBA00022975"/>
    </source>
</evidence>
<accession>F2KRW4</accession>
<name>F2KRW4_ARCVS</name>
<evidence type="ECO:0000256" key="1">
    <source>
        <dbReference type="ARBA" id="ARBA00004496"/>
    </source>
</evidence>
<comment type="subcellular location">
    <subcellularLocation>
        <location evidence="1 11">Cytoplasm</location>
    </subcellularLocation>
</comment>
<feature type="binding site" evidence="11">
    <location>
        <position position="43"/>
    </location>
    <ligand>
        <name>UMP</name>
        <dbReference type="ChEBI" id="CHEBI:57865"/>
    </ligand>
</feature>
<comment type="pathway">
    <text evidence="2 11">Pyrimidine metabolism; CTP biosynthesis via de novo pathway; UDP from UMP (UMPK route): step 1/1.</text>
</comment>
<evidence type="ECO:0000256" key="5">
    <source>
        <dbReference type="ARBA" id="ARBA00022679"/>
    </source>
</evidence>
<dbReference type="NCBIfam" id="TIGR02076">
    <property type="entry name" value="pyrH_arch"/>
    <property type="match status" value="1"/>
</dbReference>
<dbReference type="PANTHER" id="PTHR42833:SF4">
    <property type="entry name" value="URIDYLATE KINASE PUMPKIN, CHLOROPLASTIC"/>
    <property type="match status" value="1"/>
</dbReference>
<keyword evidence="9 11" id="KW-0665">Pyrimidine biosynthesis</keyword>
<comment type="similarity">
    <text evidence="3 11">Belongs to the UMP kinase family.</text>
</comment>
<comment type="activity regulation">
    <text evidence="11">Inhibited by UTP.</text>
</comment>
<evidence type="ECO:0000256" key="8">
    <source>
        <dbReference type="ARBA" id="ARBA00022840"/>
    </source>
</evidence>
<evidence type="ECO:0000256" key="6">
    <source>
        <dbReference type="ARBA" id="ARBA00022741"/>
    </source>
</evidence>
<dbReference type="EC" id="2.7.4.22" evidence="11"/>
<dbReference type="OrthoDB" id="372251at2157"/>
<gene>
    <name evidence="11" type="primary">pyrH</name>
    <name evidence="13" type="ordered locus">Arcve_0789</name>
</gene>
<dbReference type="GO" id="GO:0005737">
    <property type="term" value="C:cytoplasm"/>
    <property type="evidence" value="ECO:0007669"/>
    <property type="project" value="UniProtKB-SubCell"/>
</dbReference>
<dbReference type="STRING" id="693661.Arcve_0789"/>
<dbReference type="HOGENOM" id="CLU_079546_0_0_2"/>
<feature type="binding site" evidence="11">
    <location>
        <position position="147"/>
    </location>
    <ligand>
        <name>ATP</name>
        <dbReference type="ChEBI" id="CHEBI:30616"/>
    </ligand>
</feature>
<dbReference type="InterPro" id="IPR036393">
    <property type="entry name" value="AceGlu_kinase-like_sf"/>
</dbReference>
<dbReference type="HAMAP" id="MF_01220_A">
    <property type="entry name" value="PyrH_A"/>
    <property type="match status" value="1"/>
</dbReference>
<evidence type="ECO:0000256" key="11">
    <source>
        <dbReference type="HAMAP-Rule" id="MF_01220"/>
    </source>
</evidence>
<protein>
    <recommendedName>
        <fullName evidence="11">Uridylate kinase</fullName>
        <shortName evidence="11">UK</shortName>
        <ecNumber evidence="11">2.7.4.22</ecNumber>
    </recommendedName>
    <alternativeName>
        <fullName evidence="11">Uridine monophosphate kinase</fullName>
        <shortName evidence="11">UMP kinase</shortName>
        <shortName evidence="11">UMPK</shortName>
    </alternativeName>
</protein>
<comment type="function">
    <text evidence="11">Catalyzes the reversible phosphorylation of UMP to UDP.</text>
</comment>
<dbReference type="Proteomes" id="UP000008136">
    <property type="component" value="Chromosome"/>
</dbReference>
<feature type="binding site" evidence="11">
    <location>
        <position position="48"/>
    </location>
    <ligand>
        <name>ATP</name>
        <dbReference type="ChEBI" id="CHEBI:30616"/>
    </ligand>
</feature>
<reference evidence="13 14" key="1">
    <citation type="submission" date="2011-03" db="EMBL/GenBank/DDBJ databases">
        <title>The complete genome of Archaeoglobus veneficus SNP6.</title>
        <authorList>
            <consortium name="US DOE Joint Genome Institute (JGI-PGF)"/>
            <person name="Lucas S."/>
            <person name="Copeland A."/>
            <person name="Lapidus A."/>
            <person name="Bruce D."/>
            <person name="Goodwin L."/>
            <person name="Pitluck S."/>
            <person name="Kyrpides N."/>
            <person name="Mavromatis K."/>
            <person name="Pagani I."/>
            <person name="Ivanova N."/>
            <person name="Mikhailova N."/>
            <person name="Lu M."/>
            <person name="Detter J.C."/>
            <person name="Tapia R."/>
            <person name="Han C."/>
            <person name="Land M."/>
            <person name="Hauser L."/>
            <person name="Markowitz V."/>
            <person name="Cheng J.-F."/>
            <person name="Hugenholtz P."/>
            <person name="Woyke T."/>
            <person name="Wu D."/>
            <person name="Spring S."/>
            <person name="Brambilla E."/>
            <person name="Klenk H.-P."/>
            <person name="Eisen J.A."/>
        </authorList>
    </citation>
    <scope>NUCLEOTIDE SEQUENCE [LARGE SCALE GENOMIC DNA]</scope>
    <source>
        <strain>SNP6</strain>
    </source>
</reference>
<dbReference type="InterPro" id="IPR001048">
    <property type="entry name" value="Asp/Glu/Uridylate_kinase"/>
</dbReference>
<dbReference type="SUPFAM" id="SSF53633">
    <property type="entry name" value="Carbamate kinase-like"/>
    <property type="match status" value="1"/>
</dbReference>
<feature type="binding site" evidence="11">
    <location>
        <position position="138"/>
    </location>
    <ligand>
        <name>ATP</name>
        <dbReference type="ChEBI" id="CHEBI:30616"/>
    </ligand>
</feature>
<keyword evidence="5 11" id="KW-0808">Transferase</keyword>
<dbReference type="AlphaFoldDB" id="F2KRW4"/>
<sequence>MRVVLSLGGSMVMQDFNADRIKAYASVIEKLASKHTILVVVGGGRVARNYISTARSLGADETFCDYLGIGVTRLNAMLLASAIKQAPKVVPEDFRQAYELSLSHSVVVMGGTFPGHTTDATAALLAEFVNADVLLNATSVDGVYSADPRKDPNAVRYDRITAKELVRIVSVGETKAGSSNVIDLLAAKVIERSGIRTVIFLGEPENIEKALKGDVEGIGTVVEVDQ</sequence>
<dbReference type="PIRSF" id="PIRSF005650">
    <property type="entry name" value="Uridylate_kin"/>
    <property type="match status" value="1"/>
</dbReference>
<keyword evidence="6 11" id="KW-0547">Nucleotide-binding</keyword>
<dbReference type="GO" id="GO:0005524">
    <property type="term" value="F:ATP binding"/>
    <property type="evidence" value="ECO:0007669"/>
    <property type="project" value="UniProtKB-KW"/>
</dbReference>
<dbReference type="InterPro" id="IPR011817">
    <property type="entry name" value="Uridylate_kinase"/>
</dbReference>
<evidence type="ECO:0000256" key="7">
    <source>
        <dbReference type="ARBA" id="ARBA00022777"/>
    </source>
</evidence>
<evidence type="ECO:0000256" key="2">
    <source>
        <dbReference type="ARBA" id="ARBA00004791"/>
    </source>
</evidence>
<dbReference type="GeneID" id="10393892"/>
<feature type="binding site" evidence="11">
    <location>
        <position position="144"/>
    </location>
    <ligand>
        <name>ATP</name>
        <dbReference type="ChEBI" id="CHEBI:30616"/>
    </ligand>
</feature>
<dbReference type="CDD" id="cd04253">
    <property type="entry name" value="AAK_UMPK-PyrH-Pf"/>
    <property type="match status" value="1"/>
</dbReference>
<dbReference type="eggNOG" id="arCOG00858">
    <property type="taxonomic scope" value="Archaea"/>
</dbReference>
<dbReference type="UniPathway" id="UPA00159">
    <property type="reaction ID" value="UER00275"/>
</dbReference>
<keyword evidence="8 11" id="KW-0067">ATP-binding</keyword>
<evidence type="ECO:0000313" key="14">
    <source>
        <dbReference type="Proteomes" id="UP000008136"/>
    </source>
</evidence>
<evidence type="ECO:0000256" key="3">
    <source>
        <dbReference type="ARBA" id="ARBA00007614"/>
    </source>
</evidence>
<dbReference type="KEGG" id="ave:Arcve_0789"/>
<dbReference type="GO" id="GO:0006225">
    <property type="term" value="P:UDP biosynthetic process"/>
    <property type="evidence" value="ECO:0007669"/>
    <property type="project" value="TreeGrafter"/>
</dbReference>
<dbReference type="GO" id="GO:0044210">
    <property type="term" value="P:'de novo' CTP biosynthetic process"/>
    <property type="evidence" value="ECO:0007669"/>
    <property type="project" value="UniProtKB-UniRule"/>
</dbReference>
<feature type="binding site" evidence="11">
    <location>
        <begin position="9"/>
        <end position="10"/>
    </location>
    <ligand>
        <name>ATP</name>
        <dbReference type="ChEBI" id="CHEBI:30616"/>
    </ligand>
</feature>
<comment type="catalytic activity">
    <reaction evidence="10 11">
        <text>UMP + ATP = UDP + ADP</text>
        <dbReference type="Rhea" id="RHEA:24400"/>
        <dbReference type="ChEBI" id="CHEBI:30616"/>
        <dbReference type="ChEBI" id="CHEBI:57865"/>
        <dbReference type="ChEBI" id="CHEBI:58223"/>
        <dbReference type="ChEBI" id="CHEBI:456216"/>
        <dbReference type="EC" id="2.7.4.22"/>
    </reaction>
</comment>
<feature type="domain" description="Aspartate/glutamate/uridylate kinase" evidence="12">
    <location>
        <begin position="1"/>
        <end position="200"/>
    </location>
</feature>
<dbReference type="EMBL" id="CP002588">
    <property type="protein sequence ID" value="AEA46805.1"/>
    <property type="molecule type" value="Genomic_DNA"/>
</dbReference>
<proteinExistence type="inferred from homology"/>
<comment type="subunit">
    <text evidence="11">Homohexamer.</text>
</comment>
<organism evidence="13 14">
    <name type="scientific">Archaeoglobus veneficus (strain DSM 11195 / SNP6)</name>
    <dbReference type="NCBI Taxonomy" id="693661"/>
    <lineage>
        <taxon>Archaea</taxon>
        <taxon>Methanobacteriati</taxon>
        <taxon>Methanobacteriota</taxon>
        <taxon>Archaeoglobi</taxon>
        <taxon>Archaeoglobales</taxon>
        <taxon>Archaeoglobaceae</taxon>
        <taxon>Archaeoglobus</taxon>
    </lineage>
</organism>
<evidence type="ECO:0000256" key="4">
    <source>
        <dbReference type="ARBA" id="ARBA00022490"/>
    </source>
</evidence>
<keyword evidence="7 11" id="KW-0418">Kinase</keyword>
<feature type="binding site" evidence="11">
    <location>
        <position position="65"/>
    </location>
    <ligand>
        <name>UMP</name>
        <dbReference type="ChEBI" id="CHEBI:57865"/>
    </ligand>
</feature>
<dbReference type="PANTHER" id="PTHR42833">
    <property type="entry name" value="URIDYLATE KINASE"/>
    <property type="match status" value="1"/>
</dbReference>
<evidence type="ECO:0000256" key="10">
    <source>
        <dbReference type="ARBA" id="ARBA00047767"/>
    </source>
</evidence>
<evidence type="ECO:0000313" key="13">
    <source>
        <dbReference type="EMBL" id="AEA46805.1"/>
    </source>
</evidence>
<dbReference type="InterPro" id="IPR011818">
    <property type="entry name" value="Uridylate_kinase_arch/spir"/>
</dbReference>
<feature type="binding site" evidence="11">
    <location>
        <begin position="112"/>
        <end position="118"/>
    </location>
    <ligand>
        <name>UMP</name>
        <dbReference type="ChEBI" id="CHEBI:57865"/>
    </ligand>
</feature>
<dbReference type="RefSeq" id="WP_013683477.1">
    <property type="nucleotide sequence ID" value="NC_015320.1"/>
</dbReference>
<keyword evidence="14" id="KW-1185">Reference proteome</keyword>
<comment type="caution">
    <text evidence="11">Lacks conserved residue(s) required for the propagation of feature annotation.</text>
</comment>
<evidence type="ECO:0000259" key="12">
    <source>
        <dbReference type="Pfam" id="PF00696"/>
    </source>
</evidence>
<dbReference type="GO" id="GO:0033862">
    <property type="term" value="F:UMP kinase activity"/>
    <property type="evidence" value="ECO:0007669"/>
    <property type="project" value="UniProtKB-EC"/>
</dbReference>
<dbReference type="Pfam" id="PF00696">
    <property type="entry name" value="AA_kinase"/>
    <property type="match status" value="1"/>
</dbReference>
<dbReference type="Gene3D" id="3.40.1160.10">
    <property type="entry name" value="Acetylglutamate kinase-like"/>
    <property type="match status" value="1"/>
</dbReference>